<reference evidence="2" key="1">
    <citation type="journal article" date="2012" name="Science">
        <title>Fermentation, hydrogen, and sulfur metabolism in multiple uncultivated bacterial phyla.</title>
        <authorList>
            <person name="Wrighton K.C."/>
            <person name="Thomas B.C."/>
            <person name="Sharon I."/>
            <person name="Miller C.S."/>
            <person name="Castelle C.J."/>
            <person name="VerBerkmoes N.C."/>
            <person name="Wilkins M.J."/>
            <person name="Hettich R.L."/>
            <person name="Lipton M.S."/>
            <person name="Williams K.H."/>
            <person name="Long P.E."/>
            <person name="Banfield J.F."/>
        </authorList>
    </citation>
    <scope>NUCLEOTIDE SEQUENCE [LARGE SCALE GENOMIC DNA]</scope>
</reference>
<gene>
    <name evidence="2" type="ORF">ACD_3C00086G0020</name>
</gene>
<keyword evidence="1" id="KW-0472">Membrane</keyword>
<dbReference type="EMBL" id="AMFJ01000360">
    <property type="protein sequence ID" value="EKE28176.1"/>
    <property type="molecule type" value="Genomic_DNA"/>
</dbReference>
<protein>
    <submittedName>
        <fullName evidence="2">Uncharacterized protein</fullName>
    </submittedName>
</protein>
<feature type="transmembrane region" description="Helical" evidence="1">
    <location>
        <begin position="7"/>
        <end position="25"/>
    </location>
</feature>
<keyword evidence="1" id="KW-1133">Transmembrane helix</keyword>
<organism evidence="2">
    <name type="scientific">uncultured bacterium</name>
    <name type="common">gcode 4</name>
    <dbReference type="NCBI Taxonomy" id="1234023"/>
    <lineage>
        <taxon>Bacteria</taxon>
        <taxon>environmental samples</taxon>
    </lineage>
</organism>
<comment type="caution">
    <text evidence="2">The sequence shown here is derived from an EMBL/GenBank/DDBJ whole genome shotgun (WGS) entry which is preliminary data.</text>
</comment>
<sequence>MKKNKQIMTWVFLLSLLILVWRYWYDYFRYERNVTSEEYSKRKIDEYNFEQLEKVKDLLKNLKRSDKEFLSLSEFNKLYNAEIKPIKNCYYVKNYASSNRVLYNFWFKLESDKYKAKLWTENYIYPKYDLPRSEICMWTKSSCTDAAYNYFVNTISKPCKD</sequence>
<evidence type="ECO:0000313" key="2">
    <source>
        <dbReference type="EMBL" id="EKE28176.1"/>
    </source>
</evidence>
<proteinExistence type="predicted"/>
<accession>K2FAP7</accession>
<evidence type="ECO:0000256" key="1">
    <source>
        <dbReference type="SAM" id="Phobius"/>
    </source>
</evidence>
<dbReference type="AlphaFoldDB" id="K2FAP7"/>
<keyword evidence="1" id="KW-0812">Transmembrane</keyword>
<name>K2FAP7_9BACT</name>